<comment type="caution">
    <text evidence="6">The sequence shown here is derived from an EMBL/GenBank/DDBJ whole genome shotgun (WGS) entry which is preliminary data.</text>
</comment>
<dbReference type="PANTHER" id="PTHR21314:SF0">
    <property type="entry name" value="QUEUOSINE 5'-PHOSPHATE N-GLYCOSYLASE_HYDROLASE"/>
    <property type="match status" value="1"/>
</dbReference>
<evidence type="ECO:0000256" key="2">
    <source>
        <dbReference type="ARBA" id="ARBA00035119"/>
    </source>
</evidence>
<evidence type="ECO:0000256" key="3">
    <source>
        <dbReference type="ARBA" id="ARBA00035306"/>
    </source>
</evidence>
<keyword evidence="7" id="KW-1185">Reference proteome</keyword>
<reference evidence="6 7" key="1">
    <citation type="submission" date="2024-08" db="EMBL/GenBank/DDBJ databases">
        <authorList>
            <person name="Ishaq N."/>
        </authorList>
    </citation>
    <scope>NUCLEOTIDE SEQUENCE [LARGE SCALE GENOMIC DNA]</scope>
    <source>
        <strain evidence="6 7">DSM 18651</strain>
    </source>
</reference>
<protein>
    <recommendedName>
        <fullName evidence="3">Queuosine 5'-phosphate N-glycosylase/hydrolase</fullName>
    </recommendedName>
    <alternativeName>
        <fullName evidence="4">Queuosine-nucleotide N-glycosylase/hydrolase</fullName>
    </alternativeName>
</protein>
<evidence type="ECO:0000313" key="6">
    <source>
        <dbReference type="EMBL" id="MFA0809321.1"/>
    </source>
</evidence>
<keyword evidence="1" id="KW-0378">Hydrolase</keyword>
<dbReference type="Proteomes" id="UP001569428">
    <property type="component" value="Unassembled WGS sequence"/>
</dbReference>
<comment type="similarity">
    <text evidence="2">Belongs to the QNG1 protein family.</text>
</comment>
<evidence type="ECO:0000256" key="1">
    <source>
        <dbReference type="ARBA" id="ARBA00022801"/>
    </source>
</evidence>
<proteinExistence type="inferred from homology"/>
<name>A0ABV4NT95_9GAMM</name>
<sequence>MISITKKSLRELANNDWDQTLITINFRKIDYLSRVAETAINFPNFSYLVKPCWELKQQVAFWIYCSALAFQFWELDIDGGLKKYCYGNMTGSTAMFRCLRDNWIDGELPLSDVSYVLSNSPNSNMRIEIAIELSSEKKKLYEIAEILIARATRGQVSVSDASLLVDAFPKSFSDPYLKKAQLALTAIASLVYESMGVPVNCDLTALADYQVPRVLRALGIIEYSPKLATLVDNQIELEVNGCLERAIRAATIVSVENIANRFNRPEVIIDNILWQSQDLAKSTKFHLTQTTFY</sequence>
<dbReference type="RefSeq" id="WP_371836942.1">
    <property type="nucleotide sequence ID" value="NZ_JBGMEK010000001.1"/>
</dbReference>
<evidence type="ECO:0000256" key="4">
    <source>
        <dbReference type="ARBA" id="ARBA00035393"/>
    </source>
</evidence>
<gene>
    <name evidence="6" type="ORF">ACCI49_00195</name>
</gene>
<comment type="catalytic activity">
    <reaction evidence="5">
        <text>queuosine 5'-phosphate + H2O = queuine + D-ribose 5-phosphate</text>
        <dbReference type="Rhea" id="RHEA:75387"/>
        <dbReference type="ChEBI" id="CHEBI:15377"/>
        <dbReference type="ChEBI" id="CHEBI:17433"/>
        <dbReference type="ChEBI" id="CHEBI:78346"/>
        <dbReference type="ChEBI" id="CHEBI:194371"/>
    </reaction>
    <physiologicalReaction direction="left-to-right" evidence="5">
        <dbReference type="Rhea" id="RHEA:75388"/>
    </physiologicalReaction>
</comment>
<dbReference type="EMBL" id="JBGMEK010000001">
    <property type="protein sequence ID" value="MFA0809321.1"/>
    <property type="molecule type" value="Genomic_DNA"/>
</dbReference>
<evidence type="ECO:0000313" key="7">
    <source>
        <dbReference type="Proteomes" id="UP001569428"/>
    </source>
</evidence>
<dbReference type="PANTHER" id="PTHR21314">
    <property type="entry name" value="QUEUOSINE 5'-PHOSPHATE N-GLYCOSYLASE_HYDROLASE-RELATED"/>
    <property type="match status" value="1"/>
</dbReference>
<organism evidence="6 7">
    <name type="scientific">Microbulbifer epialgicus</name>
    <dbReference type="NCBI Taxonomy" id="393907"/>
    <lineage>
        <taxon>Bacteria</taxon>
        <taxon>Pseudomonadati</taxon>
        <taxon>Pseudomonadota</taxon>
        <taxon>Gammaproteobacteria</taxon>
        <taxon>Cellvibrionales</taxon>
        <taxon>Microbulbiferaceae</taxon>
        <taxon>Microbulbifer</taxon>
    </lineage>
</organism>
<accession>A0ABV4NT95</accession>
<dbReference type="InterPro" id="IPR019438">
    <property type="entry name" value="Q_salvage"/>
</dbReference>
<dbReference type="Pfam" id="PF10343">
    <property type="entry name" value="Q_salvage"/>
    <property type="match status" value="1"/>
</dbReference>
<evidence type="ECO:0000256" key="5">
    <source>
        <dbReference type="ARBA" id="ARBA00048204"/>
    </source>
</evidence>